<comment type="catalytic activity">
    <reaction evidence="1">
        <text>[E2 ubiquitin-conjugating enzyme]-S-ubiquitinyl-L-cysteine + [acceptor protein]-L-lysine = [E2 ubiquitin-conjugating enzyme]-L-cysteine + [acceptor protein]-N(6)-ubiquitinyl-L-lysine.</text>
        <dbReference type="EC" id="2.3.2.31"/>
    </reaction>
</comment>
<dbReference type="Gene3D" id="1.20.120.1750">
    <property type="match status" value="1"/>
</dbReference>
<dbReference type="InterPro" id="IPR017907">
    <property type="entry name" value="Znf_RING_CS"/>
</dbReference>
<feature type="domain" description="C3H1-type" evidence="12">
    <location>
        <begin position="4"/>
        <end position="32"/>
    </location>
</feature>
<dbReference type="PROSITE" id="PS51873">
    <property type="entry name" value="TRIAD"/>
    <property type="match status" value="1"/>
</dbReference>
<dbReference type="Proteomes" id="UP000054549">
    <property type="component" value="Unassembled WGS sequence"/>
</dbReference>
<dbReference type="InterPro" id="IPR001841">
    <property type="entry name" value="Znf_RING"/>
</dbReference>
<dbReference type="InParanoid" id="A0A0C2WE96"/>
<dbReference type="GO" id="GO:0016567">
    <property type="term" value="P:protein ubiquitination"/>
    <property type="evidence" value="ECO:0007669"/>
    <property type="project" value="InterPro"/>
</dbReference>
<dbReference type="Pfam" id="PF14608">
    <property type="entry name" value="zf-CCCH_2"/>
    <property type="match status" value="1"/>
</dbReference>
<feature type="domain" description="C3H1-type" evidence="12">
    <location>
        <begin position="62"/>
        <end position="88"/>
    </location>
</feature>
<sequence>MSTRPRTRPCREFSATGHCKFGEKCRFAHNTVQAEKTSSLEPSATLVQLGNRNTTLRNGTVTGNVPCRYFKAGRCTKGESCRWSHELEQDAQGSSSISTDEAGNINDKKDAGSDERNTKESRVRTKRGEQRGATEAELEVERQAREAQLLVERKMKQREIAEREASVTIRHVVMDGSMLVTCGAGLDIQHVVCGFDSCFITIKNLPRYVKRHEIEELITEQGVDATFFCIVKMRHVYVTNEVEAKVMSDSGYGQVIAADLDGMEFQDKVLDTTIDNGGAPNKMGTASERNVNVLAITWKLPTVTMEAHYMTADDAQNAIRRLNNTIFCGRKIRAELPRSTRFSAFNTSVRVWGLAPTVTTTELQNHSGAYRVDTKSTPSLFDNKDLERYLKLIVERKRGFESYEVSPPNPNKFIAEARVRFHTWDDAKRAQDSMEGQVLRVGYPQLRFSLPKPLQYVITIPLSQYRAQKGRWDSLPGEGDGNEGAFVRVTNNSTDKAFIRVLGEDKKAVGQLKVRVESLVAGETLDLMLWHRSFMGAAGIRCLEDISARTKTYLRGDWKSKTLKLYADGNAKQAVIDLVKAEIERLEGSEWPVSIHRRAIGFFMRKGLPILQEELGEDAATLELLPTPRLIIRGGEEARRTVDRLIDESRVGIESETRDSGQDACPICFDEVTTPVMLTCGHFYCTACLRHFLSSAVERKTFPLACSGDEDRCKAPIAIPIIQRYLLQQQFDRLVEMAVTTYIEKQPTKFRYCTTPDCPQVYRYEGGGMTTVLTCPSCFATVCTGCHKEAHEGMTCREREIMTNPKEQERLNEEWALAAGAKRCPSCRVWIQKTEGCNHMTCQCGVHLCWLCLMTFPAGQSVYTHMNSAHGGIYGDVDQRAPIVNGAAVQRPRMNGDGVVQRAQINGDGVQQRTRLAQEQADLAFARRLQAEENGVAGARERILGWQLRAQPEREPEWLGVFHNGVEEQRQRRAEQEARQRRVEQEALQRTREWQAREIRETEQRRAEQNERRGGWCIIM</sequence>
<dbReference type="GO" id="GO:0003676">
    <property type="term" value="F:nucleic acid binding"/>
    <property type="evidence" value="ECO:0007669"/>
    <property type="project" value="InterPro"/>
</dbReference>
<dbReference type="SUPFAM" id="SSF57850">
    <property type="entry name" value="RING/U-box"/>
    <property type="match status" value="3"/>
</dbReference>
<dbReference type="InterPro" id="IPR012677">
    <property type="entry name" value="Nucleotide-bd_a/b_plait_sf"/>
</dbReference>
<feature type="zinc finger region" description="C3H1-type" evidence="9">
    <location>
        <begin position="62"/>
        <end position="88"/>
    </location>
</feature>
<evidence type="ECO:0000256" key="5">
    <source>
        <dbReference type="ARBA" id="ARBA00022737"/>
    </source>
</evidence>
<dbReference type="InterPro" id="IPR036855">
    <property type="entry name" value="Znf_CCCH_sf"/>
</dbReference>
<dbReference type="Pfam" id="PF01485">
    <property type="entry name" value="IBR"/>
    <property type="match status" value="1"/>
</dbReference>
<dbReference type="Gene3D" id="3.30.40.10">
    <property type="entry name" value="Zinc/RING finger domain, C3HC4 (zinc finger)"/>
    <property type="match status" value="1"/>
</dbReference>
<dbReference type="Pfam" id="PF00642">
    <property type="entry name" value="zf-CCCH"/>
    <property type="match status" value="1"/>
</dbReference>
<keyword evidence="5" id="KW-0677">Repeat</keyword>
<keyword evidence="6 9" id="KW-0863">Zinc-finger</keyword>
<dbReference type="SMART" id="SM00647">
    <property type="entry name" value="IBR"/>
    <property type="match status" value="2"/>
</dbReference>
<dbReference type="Pfam" id="PF13445">
    <property type="entry name" value="zf-RING_UBOX"/>
    <property type="match status" value="1"/>
</dbReference>
<keyword evidence="3" id="KW-0808">Transferase</keyword>
<feature type="zinc finger region" description="C3H1-type" evidence="9">
    <location>
        <begin position="4"/>
        <end position="32"/>
    </location>
</feature>
<dbReference type="Pfam" id="PF26200">
    <property type="entry name" value="Rcat_RNF216"/>
    <property type="match status" value="1"/>
</dbReference>
<evidence type="ECO:0000259" key="12">
    <source>
        <dbReference type="PROSITE" id="PS50103"/>
    </source>
</evidence>
<dbReference type="PROSITE" id="PS50089">
    <property type="entry name" value="ZF_RING_2"/>
    <property type="match status" value="1"/>
</dbReference>
<evidence type="ECO:0000256" key="7">
    <source>
        <dbReference type="ARBA" id="ARBA00022786"/>
    </source>
</evidence>
<dbReference type="InterPro" id="IPR013083">
    <property type="entry name" value="Znf_RING/FYVE/PHD"/>
</dbReference>
<dbReference type="SMART" id="SM00184">
    <property type="entry name" value="RING"/>
    <property type="match status" value="1"/>
</dbReference>
<protein>
    <recommendedName>
        <fullName evidence="2">RBR-type E3 ubiquitin transferase</fullName>
        <ecNumber evidence="2">2.3.2.31</ecNumber>
    </recommendedName>
</protein>
<evidence type="ECO:0000256" key="3">
    <source>
        <dbReference type="ARBA" id="ARBA00022679"/>
    </source>
</evidence>
<dbReference type="SMART" id="SM00356">
    <property type="entry name" value="ZnF_C3H1"/>
    <property type="match status" value="2"/>
</dbReference>
<dbReference type="CDD" id="cd20335">
    <property type="entry name" value="BRcat_RBR"/>
    <property type="match status" value="1"/>
</dbReference>
<dbReference type="InterPro" id="IPR000571">
    <property type="entry name" value="Znf_CCCH"/>
</dbReference>
<evidence type="ECO:0000256" key="9">
    <source>
        <dbReference type="PROSITE-ProRule" id="PRU00723"/>
    </source>
</evidence>
<evidence type="ECO:0000259" key="11">
    <source>
        <dbReference type="PROSITE" id="PS50089"/>
    </source>
</evidence>
<feature type="domain" description="RING-type" evidence="13">
    <location>
        <begin position="661"/>
        <end position="876"/>
    </location>
</feature>
<keyword evidence="7" id="KW-0833">Ubl conjugation pathway</keyword>
<keyword evidence="4 9" id="KW-0479">Metal-binding</keyword>
<feature type="domain" description="RING-type" evidence="11">
    <location>
        <begin position="665"/>
        <end position="710"/>
    </location>
</feature>
<name>A0A0C2WE96_AMAMK</name>
<evidence type="ECO:0000256" key="10">
    <source>
        <dbReference type="SAM" id="MobiDB-lite"/>
    </source>
</evidence>
<accession>A0A0C2WE96</accession>
<dbReference type="SUPFAM" id="SSF54928">
    <property type="entry name" value="RNA-binding domain, RBD"/>
    <property type="match status" value="1"/>
</dbReference>
<dbReference type="InterPro" id="IPR013087">
    <property type="entry name" value="Znf_C2H2_type"/>
</dbReference>
<dbReference type="OrthoDB" id="1431934at2759"/>
<dbReference type="Gene3D" id="3.30.70.330">
    <property type="match status" value="1"/>
</dbReference>
<evidence type="ECO:0000256" key="6">
    <source>
        <dbReference type="ARBA" id="ARBA00022771"/>
    </source>
</evidence>
<feature type="compositionally biased region" description="Basic and acidic residues" evidence="10">
    <location>
        <begin position="106"/>
        <end position="139"/>
    </location>
</feature>
<proteinExistence type="predicted"/>
<dbReference type="PROSITE" id="PS50103">
    <property type="entry name" value="ZF_C3H1"/>
    <property type="match status" value="2"/>
</dbReference>
<feature type="region of interest" description="Disordered" evidence="10">
    <location>
        <begin position="86"/>
        <end position="139"/>
    </location>
</feature>
<dbReference type="HOGENOM" id="CLU_004235_0_0_1"/>
<dbReference type="CDD" id="cd00590">
    <property type="entry name" value="RRM_SF"/>
    <property type="match status" value="1"/>
</dbReference>
<dbReference type="InterPro" id="IPR027370">
    <property type="entry name" value="Znf-RING_euk"/>
</dbReference>
<reference evidence="14 15" key="1">
    <citation type="submission" date="2014-04" db="EMBL/GenBank/DDBJ databases">
        <title>Evolutionary Origins and Diversification of the Mycorrhizal Mutualists.</title>
        <authorList>
            <consortium name="DOE Joint Genome Institute"/>
            <consortium name="Mycorrhizal Genomics Consortium"/>
            <person name="Kohler A."/>
            <person name="Kuo A."/>
            <person name="Nagy L.G."/>
            <person name="Floudas D."/>
            <person name="Copeland A."/>
            <person name="Barry K.W."/>
            <person name="Cichocki N."/>
            <person name="Veneault-Fourrey C."/>
            <person name="LaButti K."/>
            <person name="Lindquist E.A."/>
            <person name="Lipzen A."/>
            <person name="Lundell T."/>
            <person name="Morin E."/>
            <person name="Murat C."/>
            <person name="Riley R."/>
            <person name="Ohm R."/>
            <person name="Sun H."/>
            <person name="Tunlid A."/>
            <person name="Henrissat B."/>
            <person name="Grigoriev I.V."/>
            <person name="Hibbett D.S."/>
            <person name="Martin F."/>
        </authorList>
    </citation>
    <scope>NUCLEOTIDE SEQUENCE [LARGE SCALE GENOMIC DNA]</scope>
    <source>
        <strain evidence="14 15">Koide BX008</strain>
    </source>
</reference>
<evidence type="ECO:0000256" key="8">
    <source>
        <dbReference type="ARBA" id="ARBA00022833"/>
    </source>
</evidence>
<evidence type="ECO:0000256" key="4">
    <source>
        <dbReference type="ARBA" id="ARBA00022723"/>
    </source>
</evidence>
<gene>
    <name evidence="14" type="ORF">M378DRAFT_997146</name>
</gene>
<feature type="compositionally biased region" description="Polar residues" evidence="10">
    <location>
        <begin position="91"/>
        <end position="101"/>
    </location>
</feature>
<dbReference type="EC" id="2.3.2.31" evidence="2"/>
<dbReference type="InterPro" id="IPR002867">
    <property type="entry name" value="IBR_dom"/>
</dbReference>
<dbReference type="InterPro" id="IPR044066">
    <property type="entry name" value="TRIAD_supradom"/>
</dbReference>
<dbReference type="GO" id="GO:0008270">
    <property type="term" value="F:zinc ion binding"/>
    <property type="evidence" value="ECO:0007669"/>
    <property type="project" value="UniProtKB-KW"/>
</dbReference>
<evidence type="ECO:0000313" key="15">
    <source>
        <dbReference type="Proteomes" id="UP000054549"/>
    </source>
</evidence>
<dbReference type="SUPFAM" id="SSF90229">
    <property type="entry name" value="CCCH zinc finger"/>
    <property type="match status" value="2"/>
</dbReference>
<evidence type="ECO:0000259" key="13">
    <source>
        <dbReference type="PROSITE" id="PS51873"/>
    </source>
</evidence>
<dbReference type="PROSITE" id="PS00028">
    <property type="entry name" value="ZINC_FINGER_C2H2_1"/>
    <property type="match status" value="1"/>
</dbReference>
<evidence type="ECO:0000256" key="2">
    <source>
        <dbReference type="ARBA" id="ARBA00012251"/>
    </source>
</evidence>
<keyword evidence="8 9" id="KW-0862">Zinc</keyword>
<dbReference type="Gene3D" id="1.20.120.1350">
    <property type="entry name" value="Pneumovirus matrix protein 2 (M2), zinc-binding domain"/>
    <property type="match status" value="1"/>
</dbReference>
<dbReference type="STRING" id="946122.A0A0C2WE96"/>
<dbReference type="EMBL" id="KN818311">
    <property type="protein sequence ID" value="KIL59702.1"/>
    <property type="molecule type" value="Genomic_DNA"/>
</dbReference>
<dbReference type="InterPro" id="IPR031127">
    <property type="entry name" value="E3_UB_ligase_RBR"/>
</dbReference>
<dbReference type="GO" id="GO:0061630">
    <property type="term" value="F:ubiquitin protein ligase activity"/>
    <property type="evidence" value="ECO:0007669"/>
    <property type="project" value="UniProtKB-EC"/>
</dbReference>
<dbReference type="Gene3D" id="4.10.1000.10">
    <property type="entry name" value="Zinc finger, CCCH-type"/>
    <property type="match status" value="1"/>
</dbReference>
<dbReference type="PROSITE" id="PS00518">
    <property type="entry name" value="ZF_RING_1"/>
    <property type="match status" value="1"/>
</dbReference>
<keyword evidence="15" id="KW-1185">Reference proteome</keyword>
<dbReference type="AlphaFoldDB" id="A0A0C2WE96"/>
<dbReference type="InterPro" id="IPR035979">
    <property type="entry name" value="RBD_domain_sf"/>
</dbReference>
<organism evidence="14 15">
    <name type="scientific">Amanita muscaria (strain Koide BX008)</name>
    <dbReference type="NCBI Taxonomy" id="946122"/>
    <lineage>
        <taxon>Eukaryota</taxon>
        <taxon>Fungi</taxon>
        <taxon>Dikarya</taxon>
        <taxon>Basidiomycota</taxon>
        <taxon>Agaricomycotina</taxon>
        <taxon>Agaricomycetes</taxon>
        <taxon>Agaricomycetidae</taxon>
        <taxon>Agaricales</taxon>
        <taxon>Pluteineae</taxon>
        <taxon>Amanitaceae</taxon>
        <taxon>Amanita</taxon>
    </lineage>
</organism>
<evidence type="ECO:0000256" key="1">
    <source>
        <dbReference type="ARBA" id="ARBA00001798"/>
    </source>
</evidence>
<dbReference type="PANTHER" id="PTHR11685">
    <property type="entry name" value="RBR FAMILY RING FINGER AND IBR DOMAIN-CONTAINING"/>
    <property type="match status" value="1"/>
</dbReference>
<evidence type="ECO:0000313" key="14">
    <source>
        <dbReference type="EMBL" id="KIL59702.1"/>
    </source>
</evidence>